<feature type="domain" description="ABC transporter" evidence="4">
    <location>
        <begin position="9"/>
        <end position="239"/>
    </location>
</feature>
<dbReference type="GO" id="GO:0016887">
    <property type="term" value="F:ATP hydrolysis activity"/>
    <property type="evidence" value="ECO:0007669"/>
    <property type="project" value="InterPro"/>
</dbReference>
<reference evidence="5 6" key="1">
    <citation type="submission" date="2017-11" db="EMBL/GenBank/DDBJ databases">
        <title>Draft genome sequence of Rhizobiales bacterium SY3-13.</title>
        <authorList>
            <person name="Sun C."/>
        </authorList>
    </citation>
    <scope>NUCLEOTIDE SEQUENCE [LARGE SCALE GENOMIC DNA]</scope>
    <source>
        <strain evidence="5 6">SY3-13</strain>
    </source>
</reference>
<evidence type="ECO:0000259" key="4">
    <source>
        <dbReference type="PROSITE" id="PS50893"/>
    </source>
</evidence>
<keyword evidence="3 5" id="KW-0067">ATP-binding</keyword>
<dbReference type="EMBL" id="PHIG01000044">
    <property type="protein sequence ID" value="PJK28387.1"/>
    <property type="molecule type" value="Genomic_DNA"/>
</dbReference>
<dbReference type="CDD" id="cd03219">
    <property type="entry name" value="ABC_Mj1267_LivG_branched"/>
    <property type="match status" value="1"/>
</dbReference>
<dbReference type="Pfam" id="PF00005">
    <property type="entry name" value="ABC_tran"/>
    <property type="match status" value="1"/>
</dbReference>
<evidence type="ECO:0000313" key="5">
    <source>
        <dbReference type="EMBL" id="PJK28387.1"/>
    </source>
</evidence>
<dbReference type="AlphaFoldDB" id="A0A2M9FY46"/>
<dbReference type="RefSeq" id="WP_109795799.1">
    <property type="nucleotide sequence ID" value="NZ_PHIG01000044.1"/>
</dbReference>
<dbReference type="PROSITE" id="PS50893">
    <property type="entry name" value="ABC_TRANSPORTER_2"/>
    <property type="match status" value="1"/>
</dbReference>
<dbReference type="GO" id="GO:0005524">
    <property type="term" value="F:ATP binding"/>
    <property type="evidence" value="ECO:0007669"/>
    <property type="project" value="UniProtKB-KW"/>
</dbReference>
<evidence type="ECO:0000313" key="6">
    <source>
        <dbReference type="Proteomes" id="UP000229498"/>
    </source>
</evidence>
<evidence type="ECO:0000256" key="2">
    <source>
        <dbReference type="ARBA" id="ARBA00022741"/>
    </source>
</evidence>
<name>A0A2M9FY46_9PROT</name>
<dbReference type="InterPro" id="IPR051120">
    <property type="entry name" value="ABC_AA/LPS_Transport"/>
</dbReference>
<keyword evidence="2" id="KW-0547">Nucleotide-binding</keyword>
<accession>A0A2M9FY46</accession>
<dbReference type="InterPro" id="IPR027417">
    <property type="entry name" value="P-loop_NTPase"/>
</dbReference>
<proteinExistence type="predicted"/>
<dbReference type="InterPro" id="IPR003439">
    <property type="entry name" value="ABC_transporter-like_ATP-bd"/>
</dbReference>
<dbReference type="GO" id="GO:0005886">
    <property type="term" value="C:plasma membrane"/>
    <property type="evidence" value="ECO:0007669"/>
    <property type="project" value="TreeGrafter"/>
</dbReference>
<evidence type="ECO:0000256" key="3">
    <source>
        <dbReference type="ARBA" id="ARBA00022840"/>
    </source>
</evidence>
<evidence type="ECO:0000256" key="1">
    <source>
        <dbReference type="ARBA" id="ARBA00022448"/>
    </source>
</evidence>
<dbReference type="OrthoDB" id="8215423at2"/>
<gene>
    <name evidence="5" type="ORF">CVT23_16915</name>
</gene>
<protein>
    <submittedName>
        <fullName evidence="5">ABC transporter ATP-binding protein</fullName>
    </submittedName>
</protein>
<dbReference type="PANTHER" id="PTHR45772">
    <property type="entry name" value="CONSERVED COMPONENT OF ABC TRANSPORTER FOR NATURAL AMINO ACIDS-RELATED"/>
    <property type="match status" value="1"/>
</dbReference>
<comment type="caution">
    <text evidence="5">The sequence shown here is derived from an EMBL/GenBank/DDBJ whole genome shotgun (WGS) entry which is preliminary data.</text>
</comment>
<dbReference type="Gene3D" id="3.40.50.300">
    <property type="entry name" value="P-loop containing nucleotide triphosphate hydrolases"/>
    <property type="match status" value="1"/>
</dbReference>
<sequence>MRDRGEIVVETRGLSVHFGGVVAVDQVDFSLRERELRCLIGPNGAGKSTFFKCLTGQLKPTRGDVVIRDLNVNRAHSHEIAGLGVGIKTQVPNVFEGLTVRENIWLSARRWHDSRRARALVEETIERIRLGDIRNEPVNELSHGKRQWVELGMVVAAEPWLVLLDEPAAGMTHEEVELTAELIREINETATLIVVEHDMQFIRMIAEKVTVFHRGAILIEDTMDRVSADPTVREVYLGHRKQ</sequence>
<dbReference type="SUPFAM" id="SSF52540">
    <property type="entry name" value="P-loop containing nucleoside triphosphate hydrolases"/>
    <property type="match status" value="1"/>
</dbReference>
<keyword evidence="6" id="KW-1185">Reference proteome</keyword>
<dbReference type="Proteomes" id="UP000229498">
    <property type="component" value="Unassembled WGS sequence"/>
</dbReference>
<dbReference type="PANTHER" id="PTHR45772:SF8">
    <property type="entry name" value="HIGH-AFFINITY BRANCHED-CHAIN AMINO ACID TRANSPORT ATP-BINDING PROTEIN"/>
    <property type="match status" value="1"/>
</dbReference>
<keyword evidence="1" id="KW-0813">Transport</keyword>
<organism evidence="5 6">
    <name type="scientific">Minwuia thermotolerans</name>
    <dbReference type="NCBI Taxonomy" id="2056226"/>
    <lineage>
        <taxon>Bacteria</taxon>
        <taxon>Pseudomonadati</taxon>
        <taxon>Pseudomonadota</taxon>
        <taxon>Alphaproteobacteria</taxon>
        <taxon>Minwuiales</taxon>
        <taxon>Minwuiaceae</taxon>
        <taxon>Minwuia</taxon>
    </lineage>
</organism>